<evidence type="ECO:0000256" key="1">
    <source>
        <dbReference type="ARBA" id="ARBA00007824"/>
    </source>
</evidence>
<evidence type="ECO:0000313" key="9">
    <source>
        <dbReference type="Proteomes" id="UP001201812"/>
    </source>
</evidence>
<evidence type="ECO:0000256" key="2">
    <source>
        <dbReference type="ARBA" id="ARBA00022679"/>
    </source>
</evidence>
<evidence type="ECO:0000256" key="5">
    <source>
        <dbReference type="SAM" id="MobiDB-lite"/>
    </source>
</evidence>
<dbReference type="InterPro" id="IPR051496">
    <property type="entry name" value="H-rev107_PLA/AT"/>
</dbReference>
<keyword evidence="8" id="KW-0012">Acyltransferase</keyword>
<feature type="region of interest" description="Disordered" evidence="5">
    <location>
        <begin position="46"/>
        <end position="71"/>
    </location>
</feature>
<dbReference type="AlphaFoldDB" id="A0AAD4NBF8"/>
<evidence type="ECO:0000256" key="6">
    <source>
        <dbReference type="SAM" id="SignalP"/>
    </source>
</evidence>
<dbReference type="GO" id="GO:0008970">
    <property type="term" value="F:phospholipase A1 activity"/>
    <property type="evidence" value="ECO:0007669"/>
    <property type="project" value="TreeGrafter"/>
</dbReference>
<dbReference type="GO" id="GO:0005737">
    <property type="term" value="C:cytoplasm"/>
    <property type="evidence" value="ECO:0007669"/>
    <property type="project" value="TreeGrafter"/>
</dbReference>
<sequence>MLLFPYCILWLLLSLLIDSTDGRKGHAKHIIDGPKAGQQCTFREEVGTGHPNIKPNGKKVGKGGAKRSKKSYNRELVSEWRQGKDITQLLKPGDLMEGKHSHGIHWMIYIGGPKLEYIHTSNAVGPSPNWTTVVKNSLLDTAGRWMIRKNNSLDAIYSHFSSKAVVKRAKSQLGCDRVPFSYSKNNCQHFVNSQRYDVWESEIGKHRNSCQRNTTPWRSVIASAFPKRNSDRLFSVGGRKGKSEKQALINIHLYGQLPEDMYTAYHPMVKLSKGHKSKRNTPMKEVSIHWSSPANKTVAKLLETIKDRVMRLHSKNKIFRALPKEKQQSVTDALVVLEWNRLTRELYSAILTKFPDDVNAGLNPVNIHDGGAIECYRDWDLDYFDKHLRRYIAHIVKSQPAKYLLASQRKYIKYHIS</sequence>
<dbReference type="GO" id="GO:0016410">
    <property type="term" value="F:N-acyltransferase activity"/>
    <property type="evidence" value="ECO:0007669"/>
    <property type="project" value="TreeGrafter"/>
</dbReference>
<feature type="signal peptide" evidence="6">
    <location>
        <begin position="1"/>
        <end position="22"/>
    </location>
</feature>
<dbReference type="PANTHER" id="PTHR13943">
    <property type="entry name" value="HRAS-LIKE SUPPRESSOR - RELATED"/>
    <property type="match status" value="1"/>
</dbReference>
<dbReference type="PANTHER" id="PTHR13943:SF77">
    <property type="entry name" value="LRAT DOMAIN-CONTAINING PROTEIN"/>
    <property type="match status" value="1"/>
</dbReference>
<reference evidence="8" key="1">
    <citation type="submission" date="2022-01" db="EMBL/GenBank/DDBJ databases">
        <title>Genome Sequence Resource for Two Populations of Ditylenchus destructor, the Migratory Endoparasitic Phytonematode.</title>
        <authorList>
            <person name="Zhang H."/>
            <person name="Lin R."/>
            <person name="Xie B."/>
        </authorList>
    </citation>
    <scope>NUCLEOTIDE SEQUENCE</scope>
    <source>
        <strain evidence="8">BazhouSP</strain>
    </source>
</reference>
<protein>
    <submittedName>
        <fullName evidence="8">Lecithin retinol acyltransferase domain-containing protein</fullName>
    </submittedName>
</protein>
<evidence type="ECO:0000259" key="7">
    <source>
        <dbReference type="Pfam" id="PF04970"/>
    </source>
</evidence>
<dbReference type="EMBL" id="JAKKPZ010000005">
    <property type="protein sequence ID" value="KAI1720982.1"/>
    <property type="molecule type" value="Genomic_DNA"/>
</dbReference>
<dbReference type="Pfam" id="PF04970">
    <property type="entry name" value="LRAT"/>
    <property type="match status" value="1"/>
</dbReference>
<comment type="caution">
    <text evidence="8">The sequence shown here is derived from an EMBL/GenBank/DDBJ whole genome shotgun (WGS) entry which is preliminary data.</text>
</comment>
<dbReference type="GO" id="GO:0070292">
    <property type="term" value="P:N-acylphosphatidylethanolamine metabolic process"/>
    <property type="evidence" value="ECO:0007669"/>
    <property type="project" value="TreeGrafter"/>
</dbReference>
<name>A0AAD4NBF8_9BILA</name>
<evidence type="ECO:0000256" key="3">
    <source>
        <dbReference type="ARBA" id="ARBA00022801"/>
    </source>
</evidence>
<comment type="similarity">
    <text evidence="1">Belongs to the H-rev107 family.</text>
</comment>
<dbReference type="InterPro" id="IPR007053">
    <property type="entry name" value="LRAT_dom"/>
</dbReference>
<organism evidence="8 9">
    <name type="scientific">Ditylenchus destructor</name>
    <dbReference type="NCBI Taxonomy" id="166010"/>
    <lineage>
        <taxon>Eukaryota</taxon>
        <taxon>Metazoa</taxon>
        <taxon>Ecdysozoa</taxon>
        <taxon>Nematoda</taxon>
        <taxon>Chromadorea</taxon>
        <taxon>Rhabditida</taxon>
        <taxon>Tylenchina</taxon>
        <taxon>Tylenchomorpha</taxon>
        <taxon>Sphaerularioidea</taxon>
        <taxon>Anguinidae</taxon>
        <taxon>Anguininae</taxon>
        <taxon>Ditylenchus</taxon>
    </lineage>
</organism>
<dbReference type="Gene3D" id="3.90.1720.10">
    <property type="entry name" value="endopeptidase domain like (from Nostoc punctiforme)"/>
    <property type="match status" value="1"/>
</dbReference>
<keyword evidence="2" id="KW-0808">Transferase</keyword>
<accession>A0AAD4NBF8</accession>
<keyword evidence="4" id="KW-0443">Lipid metabolism</keyword>
<feature type="compositionally biased region" description="Basic residues" evidence="5">
    <location>
        <begin position="56"/>
        <end position="71"/>
    </location>
</feature>
<dbReference type="GO" id="GO:0004623">
    <property type="term" value="F:phospholipase A2 activity"/>
    <property type="evidence" value="ECO:0007669"/>
    <property type="project" value="TreeGrafter"/>
</dbReference>
<keyword evidence="3" id="KW-0378">Hydrolase</keyword>
<dbReference type="Proteomes" id="UP001201812">
    <property type="component" value="Unassembled WGS sequence"/>
</dbReference>
<evidence type="ECO:0000256" key="4">
    <source>
        <dbReference type="ARBA" id="ARBA00023098"/>
    </source>
</evidence>
<proteinExistence type="inferred from homology"/>
<gene>
    <name evidence="8" type="ORF">DdX_05233</name>
</gene>
<keyword evidence="6" id="KW-0732">Signal</keyword>
<evidence type="ECO:0000313" key="8">
    <source>
        <dbReference type="EMBL" id="KAI1720982.1"/>
    </source>
</evidence>
<keyword evidence="9" id="KW-1185">Reference proteome</keyword>
<feature type="domain" description="LRAT" evidence="7">
    <location>
        <begin position="90"/>
        <end position="197"/>
    </location>
</feature>
<feature type="chain" id="PRO_5041978218" evidence="6">
    <location>
        <begin position="23"/>
        <end position="417"/>
    </location>
</feature>